<dbReference type="Proteomes" id="UP000259273">
    <property type="component" value="Unassembled WGS sequence"/>
</dbReference>
<evidence type="ECO:0000256" key="6">
    <source>
        <dbReference type="ARBA" id="ARBA00023004"/>
    </source>
</evidence>
<evidence type="ECO:0000256" key="2">
    <source>
        <dbReference type="ARBA" id="ARBA00022448"/>
    </source>
</evidence>
<evidence type="ECO:0000313" key="14">
    <source>
        <dbReference type="Proteomes" id="UP000259273"/>
    </source>
</evidence>
<organism evidence="13 14">
    <name type="scientific">Haliea salexigens</name>
    <dbReference type="NCBI Taxonomy" id="287487"/>
    <lineage>
        <taxon>Bacteria</taxon>
        <taxon>Pseudomonadati</taxon>
        <taxon>Pseudomonadota</taxon>
        <taxon>Gammaproteobacteria</taxon>
        <taxon>Cellvibrionales</taxon>
        <taxon>Halieaceae</taxon>
        <taxon>Haliea</taxon>
    </lineage>
</organism>
<keyword evidence="5 10" id="KW-0812">Transmembrane</keyword>
<dbReference type="PANTHER" id="PTHR47234">
    <property type="match status" value="1"/>
</dbReference>
<dbReference type="GO" id="GO:0006826">
    <property type="term" value="P:iron ion transport"/>
    <property type="evidence" value="ECO:0007669"/>
    <property type="project" value="UniProtKB-KW"/>
</dbReference>
<dbReference type="AlphaFoldDB" id="A0A3C1KQA6"/>
<dbReference type="CDD" id="cd01347">
    <property type="entry name" value="ligand_gated_channel"/>
    <property type="match status" value="1"/>
</dbReference>
<evidence type="ECO:0000256" key="11">
    <source>
        <dbReference type="RuleBase" id="RU003357"/>
    </source>
</evidence>
<keyword evidence="6" id="KW-0408">Iron</keyword>
<accession>A0A3C1KQA6</accession>
<evidence type="ECO:0000256" key="4">
    <source>
        <dbReference type="ARBA" id="ARBA00022496"/>
    </source>
</evidence>
<gene>
    <name evidence="13" type="ORF">DCP75_14480</name>
</gene>
<dbReference type="STRING" id="1121937.GCA_000423125_02471"/>
<evidence type="ECO:0000256" key="8">
    <source>
        <dbReference type="ARBA" id="ARBA00023136"/>
    </source>
</evidence>
<comment type="subcellular location">
    <subcellularLocation>
        <location evidence="1 10">Cell outer membrane</location>
        <topology evidence="1 10">Multi-pass membrane protein</topology>
    </subcellularLocation>
</comment>
<evidence type="ECO:0000259" key="12">
    <source>
        <dbReference type="SMART" id="SM00965"/>
    </source>
</evidence>
<evidence type="ECO:0000256" key="1">
    <source>
        <dbReference type="ARBA" id="ARBA00004571"/>
    </source>
</evidence>
<comment type="similarity">
    <text evidence="10 11">Belongs to the TonB-dependent receptor family.</text>
</comment>
<dbReference type="Gene3D" id="2.40.170.20">
    <property type="entry name" value="TonB-dependent receptor, beta-barrel domain"/>
    <property type="match status" value="1"/>
</dbReference>
<name>A0A3C1KQA6_9GAMM</name>
<dbReference type="SUPFAM" id="SSF56935">
    <property type="entry name" value="Porins"/>
    <property type="match status" value="1"/>
</dbReference>
<keyword evidence="3 10" id="KW-1134">Transmembrane beta strand</keyword>
<evidence type="ECO:0000256" key="5">
    <source>
        <dbReference type="ARBA" id="ARBA00022692"/>
    </source>
</evidence>
<keyword evidence="4" id="KW-0410">Iron transport</keyword>
<dbReference type="InterPro" id="IPR000531">
    <property type="entry name" value="Beta-barrel_TonB"/>
</dbReference>
<dbReference type="InterPro" id="IPR036942">
    <property type="entry name" value="Beta-barrel_TonB_sf"/>
</dbReference>
<dbReference type="InterPro" id="IPR012910">
    <property type="entry name" value="Plug_dom"/>
</dbReference>
<dbReference type="InterPro" id="IPR011662">
    <property type="entry name" value="Secretin/TonB_short_N"/>
</dbReference>
<keyword evidence="4" id="KW-0406">Ion transport</keyword>
<dbReference type="Gene3D" id="3.55.50.30">
    <property type="match status" value="1"/>
</dbReference>
<dbReference type="EMBL" id="DMND01000193">
    <property type="protein sequence ID" value="HAN28899.1"/>
    <property type="molecule type" value="Genomic_DNA"/>
</dbReference>
<dbReference type="PANTHER" id="PTHR47234:SF2">
    <property type="entry name" value="TONB-DEPENDENT RECEPTOR"/>
    <property type="match status" value="1"/>
</dbReference>
<dbReference type="Pfam" id="PF07715">
    <property type="entry name" value="Plug"/>
    <property type="match status" value="1"/>
</dbReference>
<keyword evidence="2 10" id="KW-0813">Transport</keyword>
<dbReference type="SMART" id="SM00965">
    <property type="entry name" value="STN"/>
    <property type="match status" value="1"/>
</dbReference>
<evidence type="ECO:0000256" key="10">
    <source>
        <dbReference type="PROSITE-ProRule" id="PRU01360"/>
    </source>
</evidence>
<feature type="domain" description="Secretin/TonB short N-terminal" evidence="12">
    <location>
        <begin position="61"/>
        <end position="112"/>
    </location>
</feature>
<evidence type="ECO:0000256" key="3">
    <source>
        <dbReference type="ARBA" id="ARBA00022452"/>
    </source>
</evidence>
<dbReference type="GO" id="GO:0009279">
    <property type="term" value="C:cell outer membrane"/>
    <property type="evidence" value="ECO:0007669"/>
    <property type="project" value="UniProtKB-SubCell"/>
</dbReference>
<comment type="caution">
    <text evidence="13">The sequence shown here is derived from an EMBL/GenBank/DDBJ whole genome shotgun (WGS) entry which is preliminary data.</text>
</comment>
<keyword evidence="8 10" id="KW-0472">Membrane</keyword>
<evidence type="ECO:0000256" key="9">
    <source>
        <dbReference type="ARBA" id="ARBA00023237"/>
    </source>
</evidence>
<dbReference type="InterPro" id="IPR039426">
    <property type="entry name" value="TonB-dep_rcpt-like"/>
</dbReference>
<dbReference type="PROSITE" id="PS52016">
    <property type="entry name" value="TONB_DEPENDENT_REC_3"/>
    <property type="match status" value="1"/>
</dbReference>
<keyword evidence="9 10" id="KW-0998">Cell outer membrane</keyword>
<dbReference type="Gene3D" id="2.170.130.10">
    <property type="entry name" value="TonB-dependent receptor, plug domain"/>
    <property type="match status" value="1"/>
</dbReference>
<reference evidence="13 14" key="1">
    <citation type="journal article" date="2018" name="Nat. Biotechnol.">
        <title>A standardized bacterial taxonomy based on genome phylogeny substantially revises the tree of life.</title>
        <authorList>
            <person name="Parks D.H."/>
            <person name="Chuvochina M."/>
            <person name="Waite D.W."/>
            <person name="Rinke C."/>
            <person name="Skarshewski A."/>
            <person name="Chaumeil P.A."/>
            <person name="Hugenholtz P."/>
        </authorList>
    </citation>
    <scope>NUCLEOTIDE SEQUENCE [LARGE SCALE GENOMIC DNA]</scope>
    <source>
        <strain evidence="13">UBA9158</strain>
    </source>
</reference>
<dbReference type="InterPro" id="IPR037066">
    <property type="entry name" value="Plug_dom_sf"/>
</dbReference>
<keyword evidence="13" id="KW-0675">Receptor</keyword>
<keyword evidence="7 11" id="KW-0798">TonB box</keyword>
<evidence type="ECO:0000313" key="13">
    <source>
        <dbReference type="EMBL" id="HAN28899.1"/>
    </source>
</evidence>
<evidence type="ECO:0000256" key="7">
    <source>
        <dbReference type="ARBA" id="ARBA00023077"/>
    </source>
</evidence>
<dbReference type="Pfam" id="PF00593">
    <property type="entry name" value="TonB_dep_Rec_b-barrel"/>
    <property type="match status" value="1"/>
</dbReference>
<sequence length="990" mass="107384">MLAASRATGFIAQGIVSAWLAISIAFGWTQHAAAAEPVRHYDIRESSLSAALIQFSRQSNTPIVFSDRLTGHLSAPTLVGELTRDDALDRLLAESELNWELIDERIVAIYSSDCPQERCEGTTPAAVALPIYEPGMEQTYVYGSRLTGSRIRRDPNRFSAPVEVYARSDIERSGAQTLGELLRFVPAVIGNSTSTAISNGGDGTATVTLRGLPASNTLILINGRRIANDGLAGESVDLNSISPAAVERVEILKDGASAIYGSDAIAGVVNIIMKRDFHGFLAETYVGESSRGDLTTTTQTLQYGNSFRDGGVFISATHYEQEPLFSRDRSVSASADTRRLGGTDLRSSATPDARVVLPDGRALIADGNGYRPAGSEDLFNYQAFTSAVVPLRRSSVYASLTRDLSEQVTTLLEATYLQTSARATLAPTPIFTGFEQMPLSVAADNIYNDFDQEITDVRRRLVEFPGRMQQNESRVARLSAIVEGLYADWHWDIGVNWSRSEATETVTNLVDADRLRRALGPASGCRGAEVDGCVPVDLMGPVGSITDEQVDYLRLDGRTRGDTTLSSAALNLSNALLNLPAGRGDLALGVEFRHESTSKLPDERLASIGTIGATNFQPTRGDRKILELYGESRIPLWSNASGGRNLQLEAALRHSAYSDFGSSTNPKIGLKLQLGPSLTLRGGYAMGFRAPSLNELYEGNSEQQAFIADPCTIAANVGQLPGCTQLADASRNQFLTVKGGNPDLNPETSTSVSGGAIWTPVVLPGLRVSLDFFEIRQEDVVSSSAQTLVDRNAATGAFGEQVNRDARGNLTRVTARNINFGKRRVRGADLSLAYYFPDQPWGQVSVTGTGAWIHEYLSQPGDGGPDVDLAGTFVDEASEGLGGIPEWKGQLGLRWKRERWLASYDIHHVSALDETVPRTTETREIDSWTVHDMQVSYVFDVLSGLRLTLGVDNLFDQAAPLAASAFNDNIDARTHELKGRFWYTRISQRF</sequence>
<protein>
    <submittedName>
        <fullName evidence="13">TonB-dependent receptor</fullName>
    </submittedName>
</protein>
<proteinExistence type="inferred from homology"/>